<dbReference type="EMBL" id="MN740232">
    <property type="protein sequence ID" value="QHT94869.1"/>
    <property type="molecule type" value="Genomic_DNA"/>
</dbReference>
<accession>A0A6C0IPY8</accession>
<organism evidence="1">
    <name type="scientific">viral metagenome</name>
    <dbReference type="NCBI Taxonomy" id="1070528"/>
    <lineage>
        <taxon>unclassified sequences</taxon>
        <taxon>metagenomes</taxon>
        <taxon>organismal metagenomes</taxon>
    </lineage>
</organism>
<dbReference type="AlphaFoldDB" id="A0A6C0IPY8"/>
<reference evidence="1" key="1">
    <citation type="journal article" date="2020" name="Nature">
        <title>Giant virus diversity and host interactions through global metagenomics.</title>
        <authorList>
            <person name="Schulz F."/>
            <person name="Roux S."/>
            <person name="Paez-Espino D."/>
            <person name="Jungbluth S."/>
            <person name="Walsh D.A."/>
            <person name="Denef V.J."/>
            <person name="McMahon K.D."/>
            <person name="Konstantinidis K.T."/>
            <person name="Eloe-Fadrosh E.A."/>
            <person name="Kyrpides N.C."/>
            <person name="Woyke T."/>
        </authorList>
    </citation>
    <scope>NUCLEOTIDE SEQUENCE</scope>
    <source>
        <strain evidence="1">GVMAG-M-3300024261-37</strain>
    </source>
</reference>
<protein>
    <submittedName>
        <fullName evidence="1">Uncharacterized protein</fullName>
    </submittedName>
</protein>
<evidence type="ECO:0000313" key="1">
    <source>
        <dbReference type="EMBL" id="QHT94869.1"/>
    </source>
</evidence>
<sequence length="854" mass="97598">MATTMIGSYSTESGIGVETRCLNFNMHWDGFPLTSKFYCKLIQWKNELVPRIYIKNHIFNASIAPEWFNDRKIVNFKFGFIQTSYIKEFLGELVDDDPREPGYSCFKVVMFKVREGTGTFYYPLKASKYGGTSVGLQDDQRMGLDENSFNQETGLIYYQEFPGNLVWEFYFGYINLTDIWSPDENTNPLIKIRNPMYMSIYNFNCATIESEITDVTFTPLFTPKQKITIYTETKPTWLQILSDPLVIPKGDTGTWNFNVKAIEPKENGMLPIQMASDDPFYRTYNERIKIIAGRTFYIVNVRTSIDGDIYVLSFNIIDFKVVNQFGLELATIELGGSTEFFIKIIPDGRLDMLPTDVNIYFQFDNQYPHLIKMPDVIAYPERDITGARTEPSFISTSYGLTGDVDEFEVKISTLSSNFYYNRIENIPAIQVNIANIFINTNKVLIDIYDYVNPNFSADVQILPRRLSDITEVLKLEAIIVASTATFVTFNYTSTFANNEFIIMESASGATELTEFNYQNPIISKQGDVLLIDTSDPSNFGQKITFYDGNTNYSEELKDENGEILAQYSRTYPQGTPNSSVSIRLPLDKTTVYYRNQPINPKQAYWVYGFGEVQLSTLTYLSIGDITFTDIDGTTEGGRMSLISNDNQGQIDIRMSVADNDLFAETNIGTITARTIKVTPPIDLNYEIFDDNNVHLSWSVEEIGKSLYDFADPTLTRYATTVTFEILRLTFITGEPTYEVVGISEKAEYIDETAIRYTNYRYKIRAIIEWEGVIVRSNMSDFLFVFVCQNNAFPYGRWTNGTNNPKLYKPLNGVCNTINQVTRFPLAGPLFPNAAQMSQKEIYTMLAKNQSRPTR</sequence>
<name>A0A6C0IPY8_9ZZZZ</name>
<proteinExistence type="predicted"/>